<dbReference type="SMART" id="SM00079">
    <property type="entry name" value="PBPe"/>
    <property type="match status" value="1"/>
</dbReference>
<evidence type="ECO:0000256" key="8">
    <source>
        <dbReference type="ARBA" id="ARBA00023065"/>
    </source>
</evidence>
<dbReference type="GO" id="GO:1901701">
    <property type="term" value="P:cellular response to oxygen-containing compound"/>
    <property type="evidence" value="ECO:0007669"/>
    <property type="project" value="UniProtKB-ARBA"/>
</dbReference>
<protein>
    <recommendedName>
        <fullName evidence="20">Glutamate receptor</fullName>
    </recommendedName>
</protein>
<feature type="domain" description="Solute-binding protein family 3/N-terminal" evidence="16">
    <location>
        <begin position="1128"/>
        <end position="1472"/>
    </location>
</feature>
<dbReference type="FunFam" id="3.40.50.2300:FF:000081">
    <property type="entry name" value="Glutamate receptor"/>
    <property type="match status" value="1"/>
</dbReference>
<keyword evidence="6" id="KW-0732">Signal</keyword>
<dbReference type="CDD" id="cd13686">
    <property type="entry name" value="GluR_Plant"/>
    <property type="match status" value="1"/>
</dbReference>
<dbReference type="FunFam" id="1.10.287.70:FF:000037">
    <property type="entry name" value="Glutamate receptor"/>
    <property type="match status" value="1"/>
</dbReference>
<evidence type="ECO:0000313" key="18">
    <source>
        <dbReference type="EMBL" id="KAK1685041.1"/>
    </source>
</evidence>
<evidence type="ECO:0000259" key="17">
    <source>
        <dbReference type="SMART" id="SM00079"/>
    </source>
</evidence>
<dbReference type="GO" id="GO:0030692">
    <property type="term" value="C:Noc4p-Nop14p complex"/>
    <property type="evidence" value="ECO:0007669"/>
    <property type="project" value="TreeGrafter"/>
</dbReference>
<keyword evidence="19" id="KW-1185">Reference proteome</keyword>
<keyword evidence="11" id="KW-0325">Glycoprotein</keyword>
<dbReference type="EMBL" id="JAUUTY010000002">
    <property type="protein sequence ID" value="KAK1685041.1"/>
    <property type="molecule type" value="Genomic_DNA"/>
</dbReference>
<keyword evidence="12" id="KW-1071">Ligand-gated ion channel</keyword>
<evidence type="ECO:0000259" key="16">
    <source>
        <dbReference type="SMART" id="SM00062"/>
    </source>
</evidence>
<evidence type="ECO:0000256" key="2">
    <source>
        <dbReference type="ARBA" id="ARBA00007797"/>
    </source>
</evidence>
<dbReference type="InterPro" id="IPR027193">
    <property type="entry name" value="Noc4"/>
</dbReference>
<feature type="transmembrane region" description="Helical" evidence="15">
    <location>
        <begin position="1251"/>
        <end position="1269"/>
    </location>
</feature>
<sequence>MAKPSSATATATATASASGSKKRKSKSGALTHDEVKTLGHELLSSRAHLNHAPTLLALLSPSAPPKIALEALISLQSFFEPLLPSIPSASAAAAADAASSDPELVFGAWLRKRFDEFVAALIELSVSPRSDDAIREVAFDAFMDFVKLGKDGRFHSAIYHKFLHAVVHATDSIDPLLELLGSKYSKYADVCYFTYTSIDKITSSLGNQTTGSGIDGLQNGDESSEDRSVSCIHNIYNILVHIPALDSQKETKFDMWSTVGISLKGEKNSSEGSSATHINKRLKVKFTKAWLAFLKLPLPLDVYKEVLATIHQNVIPSMSNPAILCDFFTTSYDIGGVISVMALSGLFILMTQHNLEYPKFYDKLYALLTPAVFMAKHRSVFLQLLDACLKSSYVSAHLAASFAKRLSRLALSAPPAGALIIIALIHNLLRRHPSINFLVHWEVPQDDTNTSGEGSQPKKVGADPFNNEETDPTKSGAMRSSLWEIDTLRHHYTPAVSRFVASLENDLTVRAKTTEMKITDFSSGSYATVFRDEVRRRIKQVPLAFYRTTPTSLFQESDFPGWTFEQASVEVNQNHTVETSGPSPAKRSRIVVWTLDIASRIEVNGRESVNVLQKQQSVVASHLVRLHKVTQIDLAHTAADASRLSHVHLSRRNCRLKLFRPNGMRILIKKKRKERKRLRSKNIDARPDTVSIGALFTFNSTIGRVAKIAMAAAVSDINNDSSVLPGTNLVVQMRDSNCSGFVGIVQALQFMEKDTIAIIGPQSSVLAHVVSHVANELQVPMLSFAATDPTLTPLQFPFFVRTTHSDHFQMASVADIVNYYGWKQVTAIYIDDDYGRNGISSLGDELAKRRSKILYKAAVRPGARRSEMATVLVRVAMMESRVLILHANPDSGIQLLLLARNLGMTSSGYVWIATDWLGSFLDSSPHLDMDTVSAVQGVLTLRQHTENTRKKSMLASKWSALLKRDNVSSRFLINSYGLYAYDTVWMIAHALDAFFSRGGNISFSTYPKLRDIAGGGLQLGAMTVFDEGRLLLERIRQINFSGATGLVKFDSDGNLLRPAYDIVNILGSGSRTIGYWSNYSGLSTASPETLYMKPANRLRENQKLGLVIWPGETVTRPRGWVFPNNGNELRIGVPDRVSFRQFVSADNITDTVRGFCIDVFVAATALLQYPVPYKFIMFGDGSENPSYAQLINKIQTNEFDAVVGDIAIVTNRTRVVDFTQPYIESGLVVLTSVKKHSSSGWSFLQPFTIRMWGVTGLFFLIIGTVVWLLEHRINDDFRGPPVKQIITVFWFSFSTLFFAHREDTRSTLGRFVIIIWLFVVLIIQSSYTASLTSILTVQQLTSPITGIDSLVASDEPIGFQVGSFAENYLLHELGVSKSRLRALGNPDEYKRALDLGPGNGGVMAIVDERPYIELFLLEHPKFAVVGSEFTKSGWGFAFPRDSPLAVDLSTAILELSENGDLQRIHEKWLNDRVTESQSQTNDLDSDSLQVYSFSGLFLICGVACVITLAIHAGVLVHKYWEHTASSQQAALSSTDGSSRRSRLQAFLSFADRREIDTRRASKEKAAALAGVGGDSIGGVSAASSTTSVSTSTSC</sequence>
<dbReference type="Pfam" id="PF00060">
    <property type="entry name" value="Lig_chan"/>
    <property type="match status" value="1"/>
</dbReference>
<keyword evidence="8" id="KW-0406">Ion transport</keyword>
<accession>A0AAD8TMB0</accession>
<evidence type="ECO:0000256" key="14">
    <source>
        <dbReference type="SAM" id="MobiDB-lite"/>
    </source>
</evidence>
<keyword evidence="4" id="KW-0813">Transport</keyword>
<dbReference type="InterPro" id="IPR001828">
    <property type="entry name" value="ANF_lig-bd_rcpt"/>
</dbReference>
<organism evidence="18 19">
    <name type="scientific">Lolium multiflorum</name>
    <name type="common">Italian ryegrass</name>
    <name type="synonym">Lolium perenne subsp. multiflorum</name>
    <dbReference type="NCBI Taxonomy" id="4521"/>
    <lineage>
        <taxon>Eukaryota</taxon>
        <taxon>Viridiplantae</taxon>
        <taxon>Streptophyta</taxon>
        <taxon>Embryophyta</taxon>
        <taxon>Tracheophyta</taxon>
        <taxon>Spermatophyta</taxon>
        <taxon>Magnoliopsida</taxon>
        <taxon>Liliopsida</taxon>
        <taxon>Poales</taxon>
        <taxon>Poaceae</taxon>
        <taxon>BOP clade</taxon>
        <taxon>Pooideae</taxon>
        <taxon>Poodae</taxon>
        <taxon>Poeae</taxon>
        <taxon>Poeae Chloroplast Group 2 (Poeae type)</taxon>
        <taxon>Loliodinae</taxon>
        <taxon>Loliinae</taxon>
        <taxon>Lolium</taxon>
    </lineage>
</organism>
<dbReference type="GO" id="GO:0016020">
    <property type="term" value="C:membrane"/>
    <property type="evidence" value="ECO:0007669"/>
    <property type="project" value="UniProtKB-SubCell"/>
</dbReference>
<dbReference type="SUPFAM" id="SSF53850">
    <property type="entry name" value="Periplasmic binding protein-like II"/>
    <property type="match status" value="1"/>
</dbReference>
<dbReference type="Pfam" id="PF10613">
    <property type="entry name" value="Lig_chan-Glu_bd"/>
    <property type="match status" value="1"/>
</dbReference>
<dbReference type="Gene3D" id="3.40.190.10">
    <property type="entry name" value="Periplasmic binding protein-like II"/>
    <property type="match status" value="2"/>
</dbReference>
<evidence type="ECO:0000256" key="9">
    <source>
        <dbReference type="ARBA" id="ARBA00023136"/>
    </source>
</evidence>
<dbReference type="Gene3D" id="3.40.50.2300">
    <property type="match status" value="2"/>
</dbReference>
<dbReference type="Gene3D" id="1.10.287.70">
    <property type="match status" value="1"/>
</dbReference>
<dbReference type="GO" id="GO:0032040">
    <property type="term" value="C:small-subunit processome"/>
    <property type="evidence" value="ECO:0007669"/>
    <property type="project" value="TreeGrafter"/>
</dbReference>
<dbReference type="InterPro" id="IPR019594">
    <property type="entry name" value="Glu/Gly-bd"/>
</dbReference>
<dbReference type="GO" id="GO:0009611">
    <property type="term" value="P:response to wounding"/>
    <property type="evidence" value="ECO:0007669"/>
    <property type="project" value="UniProtKB-ARBA"/>
</dbReference>
<dbReference type="InterPro" id="IPR001320">
    <property type="entry name" value="Iontro_rcpt_C"/>
</dbReference>
<evidence type="ECO:0000256" key="10">
    <source>
        <dbReference type="ARBA" id="ARBA00023170"/>
    </source>
</evidence>
<evidence type="ECO:0000256" key="6">
    <source>
        <dbReference type="ARBA" id="ARBA00022729"/>
    </source>
</evidence>
<comment type="subcellular location">
    <subcellularLocation>
        <location evidence="1">Membrane</location>
        <topology evidence="1">Multi-pass membrane protein</topology>
    </subcellularLocation>
</comment>
<dbReference type="Pfam" id="PF01094">
    <property type="entry name" value="ANF_receptor"/>
    <property type="match status" value="1"/>
</dbReference>
<feature type="transmembrane region" description="Helical" evidence="15">
    <location>
        <begin position="1490"/>
        <end position="1516"/>
    </location>
</feature>
<keyword evidence="13" id="KW-0407">Ion channel</keyword>
<dbReference type="GO" id="GO:0007165">
    <property type="term" value="P:signal transduction"/>
    <property type="evidence" value="ECO:0007669"/>
    <property type="project" value="UniProtKB-ARBA"/>
</dbReference>
<feature type="region of interest" description="Disordered" evidence="14">
    <location>
        <begin position="447"/>
        <end position="477"/>
    </location>
</feature>
<dbReference type="InterPro" id="IPR001638">
    <property type="entry name" value="Solute-binding_3/MltF_N"/>
</dbReference>
<dbReference type="InterPro" id="IPR005612">
    <property type="entry name" value="CCAAT-binding_factor"/>
</dbReference>
<comment type="similarity">
    <text evidence="2">Belongs to the CBF/MAK21 family.</text>
</comment>
<gene>
    <name evidence="18" type="ORF">QYE76_045889</name>
</gene>
<feature type="region of interest" description="Disordered" evidence="14">
    <location>
        <begin position="1"/>
        <end position="31"/>
    </location>
</feature>
<name>A0AAD8TMB0_LOLMU</name>
<dbReference type="Pfam" id="PF03914">
    <property type="entry name" value="CBF"/>
    <property type="match status" value="1"/>
</dbReference>
<evidence type="ECO:0000256" key="7">
    <source>
        <dbReference type="ARBA" id="ARBA00022989"/>
    </source>
</evidence>
<keyword evidence="10" id="KW-0675">Receptor</keyword>
<proteinExistence type="inferred from homology"/>
<dbReference type="FunFam" id="3.40.190.10:FF:000054">
    <property type="entry name" value="Glutamate receptor"/>
    <property type="match status" value="1"/>
</dbReference>
<reference evidence="18" key="1">
    <citation type="submission" date="2023-07" db="EMBL/GenBank/DDBJ databases">
        <title>A chromosome-level genome assembly of Lolium multiflorum.</title>
        <authorList>
            <person name="Chen Y."/>
            <person name="Copetti D."/>
            <person name="Kolliker R."/>
            <person name="Studer B."/>
        </authorList>
    </citation>
    <scope>NUCLEOTIDE SEQUENCE</scope>
    <source>
        <strain evidence="18">02402/16</strain>
        <tissue evidence="18">Leaf</tissue>
    </source>
</reference>
<dbReference type="CDD" id="cd19990">
    <property type="entry name" value="PBP1_GABAb_receptor_plant"/>
    <property type="match status" value="1"/>
</dbReference>
<evidence type="ECO:0000256" key="12">
    <source>
        <dbReference type="ARBA" id="ARBA00023286"/>
    </source>
</evidence>
<keyword evidence="7 15" id="KW-1133">Transmembrane helix</keyword>
<evidence type="ECO:0000256" key="13">
    <source>
        <dbReference type="ARBA" id="ARBA00023303"/>
    </source>
</evidence>
<comment type="similarity">
    <text evidence="3">Belongs to the glutamate-gated ion channel (TC 1.A.10.1) family.</text>
</comment>
<dbReference type="PANTHER" id="PTHR12455:SF0">
    <property type="entry name" value="NUCLEOLAR COMPLEX PROTEIN 4 HOMOLOG"/>
    <property type="match status" value="1"/>
</dbReference>
<dbReference type="GO" id="GO:0015276">
    <property type="term" value="F:ligand-gated monoatomic ion channel activity"/>
    <property type="evidence" value="ECO:0007669"/>
    <property type="project" value="InterPro"/>
</dbReference>
<evidence type="ECO:0000256" key="3">
    <source>
        <dbReference type="ARBA" id="ARBA00008685"/>
    </source>
</evidence>
<dbReference type="FunFam" id="3.40.190.10:FF:000175">
    <property type="entry name" value="Glutamate receptor"/>
    <property type="match status" value="1"/>
</dbReference>
<feature type="transmembrane region" description="Helical" evidence="15">
    <location>
        <begin position="1311"/>
        <end position="1335"/>
    </location>
</feature>
<evidence type="ECO:0000313" key="19">
    <source>
        <dbReference type="Proteomes" id="UP001231189"/>
    </source>
</evidence>
<dbReference type="PANTHER" id="PTHR12455">
    <property type="entry name" value="NUCLEOLAR COMPLEX PROTEIN 4"/>
    <property type="match status" value="1"/>
</dbReference>
<dbReference type="GO" id="GO:0042254">
    <property type="term" value="P:ribosome biogenesis"/>
    <property type="evidence" value="ECO:0007669"/>
    <property type="project" value="InterPro"/>
</dbReference>
<feature type="compositionally biased region" description="Low complexity" evidence="14">
    <location>
        <begin position="1"/>
        <end position="19"/>
    </location>
</feature>
<dbReference type="Proteomes" id="UP001231189">
    <property type="component" value="Unassembled WGS sequence"/>
</dbReference>
<evidence type="ECO:0000256" key="1">
    <source>
        <dbReference type="ARBA" id="ARBA00004141"/>
    </source>
</evidence>
<dbReference type="SUPFAM" id="SSF53822">
    <property type="entry name" value="Periplasmic binding protein-like I"/>
    <property type="match status" value="1"/>
</dbReference>
<keyword evidence="5 15" id="KW-0812">Transmembrane</keyword>
<feature type="domain" description="Ionotropic glutamate receptor C-terminal" evidence="17">
    <location>
        <begin position="1130"/>
        <end position="1471"/>
    </location>
</feature>
<evidence type="ECO:0000256" key="4">
    <source>
        <dbReference type="ARBA" id="ARBA00022448"/>
    </source>
</evidence>
<comment type="caution">
    <text evidence="18">The sequence shown here is derived from an EMBL/GenBank/DDBJ whole genome shotgun (WGS) entry which is preliminary data.</text>
</comment>
<evidence type="ECO:0000256" key="15">
    <source>
        <dbReference type="SAM" id="Phobius"/>
    </source>
</evidence>
<keyword evidence="9 15" id="KW-0472">Membrane</keyword>
<dbReference type="InterPro" id="IPR028082">
    <property type="entry name" value="Peripla_BP_I"/>
</dbReference>
<evidence type="ECO:0008006" key="20">
    <source>
        <dbReference type="Google" id="ProtNLM"/>
    </source>
</evidence>
<evidence type="ECO:0000256" key="11">
    <source>
        <dbReference type="ARBA" id="ARBA00023180"/>
    </source>
</evidence>
<evidence type="ECO:0000256" key="5">
    <source>
        <dbReference type="ARBA" id="ARBA00022692"/>
    </source>
</evidence>
<dbReference type="InterPro" id="IPR044440">
    <property type="entry name" value="GABAb_receptor_plant_PBP1"/>
</dbReference>
<dbReference type="SMART" id="SM00062">
    <property type="entry name" value="PBPb"/>
    <property type="match status" value="1"/>
</dbReference>